<feature type="compositionally biased region" description="Low complexity" evidence="1">
    <location>
        <begin position="237"/>
        <end position="247"/>
    </location>
</feature>
<evidence type="ECO:0000313" key="3">
    <source>
        <dbReference type="Proteomes" id="UP000603865"/>
    </source>
</evidence>
<evidence type="ECO:0000313" key="2">
    <source>
        <dbReference type="EMBL" id="GGR21624.1"/>
    </source>
</evidence>
<sequence>MNFPTTCPHCGHTVQTEYLDSGIHDLTCPNCQQRWVLFIRKHRFEMLFDLGTRALLMGFAREAVSNFASALERCFEFYLKAALLERAASEHRDLLVVSRELDATWKLLVSQSERQLGAFAAVYFSRQGQAPDFLTPQSLQADFRNRVIHRGYLPREEEVDAYAARLFAIMNRLLEELGDAALQVTVLQEREYAAALDLLPGNVTAVFEEHPGMFRTRREQTNPPQLGSPASVPPTPRSAASSTPSPVLNDAAAFQTALRERGTLVAELFGKRKS</sequence>
<reference evidence="2" key="1">
    <citation type="journal article" date="2014" name="Int. J. Syst. Evol. Microbiol.">
        <title>Complete genome sequence of Corynebacterium casei LMG S-19264T (=DSM 44701T), isolated from a smear-ripened cheese.</title>
        <authorList>
            <consortium name="US DOE Joint Genome Institute (JGI-PGF)"/>
            <person name="Walter F."/>
            <person name="Albersmeier A."/>
            <person name="Kalinowski J."/>
            <person name="Ruckert C."/>
        </authorList>
    </citation>
    <scope>NUCLEOTIDE SEQUENCE</scope>
    <source>
        <strain evidence="2">JCM 31311</strain>
    </source>
</reference>
<name>A0A918FCH4_9DEIO</name>
<reference evidence="2" key="2">
    <citation type="submission" date="2020-09" db="EMBL/GenBank/DDBJ databases">
        <authorList>
            <person name="Sun Q."/>
            <person name="Ohkuma M."/>
        </authorList>
    </citation>
    <scope>NUCLEOTIDE SEQUENCE</scope>
    <source>
        <strain evidence="2">JCM 31311</strain>
    </source>
</reference>
<feature type="region of interest" description="Disordered" evidence="1">
    <location>
        <begin position="217"/>
        <end position="247"/>
    </location>
</feature>
<comment type="caution">
    <text evidence="2">The sequence shown here is derived from an EMBL/GenBank/DDBJ whole genome shotgun (WGS) entry which is preliminary data.</text>
</comment>
<dbReference type="Proteomes" id="UP000603865">
    <property type="component" value="Unassembled WGS sequence"/>
</dbReference>
<keyword evidence="3" id="KW-1185">Reference proteome</keyword>
<gene>
    <name evidence="2" type="ORF">GCM10008957_37350</name>
</gene>
<dbReference type="RefSeq" id="WP_189092023.1">
    <property type="nucleotide sequence ID" value="NZ_BMQL01000027.1"/>
</dbReference>
<evidence type="ECO:0000256" key="1">
    <source>
        <dbReference type="SAM" id="MobiDB-lite"/>
    </source>
</evidence>
<evidence type="ECO:0008006" key="4">
    <source>
        <dbReference type="Google" id="ProtNLM"/>
    </source>
</evidence>
<protein>
    <recommendedName>
        <fullName evidence="4">Zn-finger containing protein</fullName>
    </recommendedName>
</protein>
<proteinExistence type="predicted"/>
<dbReference type="AlphaFoldDB" id="A0A918FCH4"/>
<accession>A0A918FCH4</accession>
<dbReference type="EMBL" id="BMQL01000027">
    <property type="protein sequence ID" value="GGR21624.1"/>
    <property type="molecule type" value="Genomic_DNA"/>
</dbReference>
<organism evidence="2 3">
    <name type="scientific">Deinococcus ruber</name>
    <dbReference type="NCBI Taxonomy" id="1848197"/>
    <lineage>
        <taxon>Bacteria</taxon>
        <taxon>Thermotogati</taxon>
        <taxon>Deinococcota</taxon>
        <taxon>Deinococci</taxon>
        <taxon>Deinococcales</taxon>
        <taxon>Deinococcaceae</taxon>
        <taxon>Deinococcus</taxon>
    </lineage>
</organism>